<name>A0ABS1KQV5_9BACT</name>
<reference evidence="2 3" key="1">
    <citation type="submission" date="2021-01" db="EMBL/GenBank/DDBJ databases">
        <title>Chryseolinea sp. Jin1 Genome sequencing and assembly.</title>
        <authorList>
            <person name="Kim I."/>
        </authorList>
    </citation>
    <scope>NUCLEOTIDE SEQUENCE [LARGE SCALE GENOMIC DNA]</scope>
    <source>
        <strain evidence="2 3">Jin1</strain>
    </source>
</reference>
<dbReference type="EMBL" id="JAERRB010000001">
    <property type="protein sequence ID" value="MBL0740676.1"/>
    <property type="molecule type" value="Genomic_DNA"/>
</dbReference>
<gene>
    <name evidence="2" type="ORF">JI741_05575</name>
</gene>
<keyword evidence="3" id="KW-1185">Reference proteome</keyword>
<feature type="compositionally biased region" description="Low complexity" evidence="1">
    <location>
        <begin position="109"/>
        <end position="122"/>
    </location>
</feature>
<protein>
    <recommendedName>
        <fullName evidence="4">Viral A-type inclusion protein</fullName>
    </recommendedName>
</protein>
<evidence type="ECO:0008006" key="4">
    <source>
        <dbReference type="Google" id="ProtNLM"/>
    </source>
</evidence>
<dbReference type="PROSITE" id="PS51257">
    <property type="entry name" value="PROKAR_LIPOPROTEIN"/>
    <property type="match status" value="1"/>
</dbReference>
<evidence type="ECO:0000256" key="1">
    <source>
        <dbReference type="SAM" id="MobiDB-lite"/>
    </source>
</evidence>
<comment type="caution">
    <text evidence="2">The sequence shown here is derived from an EMBL/GenBank/DDBJ whole genome shotgun (WGS) entry which is preliminary data.</text>
</comment>
<evidence type="ECO:0000313" key="3">
    <source>
        <dbReference type="Proteomes" id="UP000613030"/>
    </source>
</evidence>
<dbReference type="Proteomes" id="UP000613030">
    <property type="component" value="Unassembled WGS sequence"/>
</dbReference>
<feature type="region of interest" description="Disordered" evidence="1">
    <location>
        <begin position="101"/>
        <end position="148"/>
    </location>
</feature>
<feature type="compositionally biased region" description="Basic and acidic residues" evidence="1">
    <location>
        <begin position="126"/>
        <end position="148"/>
    </location>
</feature>
<evidence type="ECO:0000313" key="2">
    <source>
        <dbReference type="EMBL" id="MBL0740676.1"/>
    </source>
</evidence>
<organism evidence="2 3">
    <name type="scientific">Chryseolinea lacunae</name>
    <dbReference type="NCBI Taxonomy" id="2801331"/>
    <lineage>
        <taxon>Bacteria</taxon>
        <taxon>Pseudomonadati</taxon>
        <taxon>Bacteroidota</taxon>
        <taxon>Cytophagia</taxon>
        <taxon>Cytophagales</taxon>
        <taxon>Fulvivirgaceae</taxon>
        <taxon>Chryseolinea</taxon>
    </lineage>
</organism>
<accession>A0ABS1KQV5</accession>
<proteinExistence type="predicted"/>
<dbReference type="RefSeq" id="WP_202007999.1">
    <property type="nucleotide sequence ID" value="NZ_JAERRB010000001.1"/>
</dbReference>
<sequence length="162" mass="17869">MKTILVICSALVWLTACERQKVTTEATAQTVYQEAMKIHDELMPRMDEVYTLEGKLKTRRDSLLTDSVTNAQKISIVREKLSALEAASNDMMHWMHNIQDVPGASAPVGHAQHSSGHASASAPKETAPDESLKIQQEQKKQIEKVKAAMEKSIDDAKNALGN</sequence>